<dbReference type="EMBL" id="CAJVPW010003073">
    <property type="protein sequence ID" value="CAG8518193.1"/>
    <property type="molecule type" value="Genomic_DNA"/>
</dbReference>
<keyword evidence="2" id="KW-1185">Reference proteome</keyword>
<protein>
    <submittedName>
        <fullName evidence="1">2018_t:CDS:1</fullName>
    </submittedName>
</protein>
<feature type="non-terminal residue" evidence="1">
    <location>
        <position position="563"/>
    </location>
</feature>
<feature type="non-terminal residue" evidence="1">
    <location>
        <position position="1"/>
    </location>
</feature>
<dbReference type="Proteomes" id="UP000789366">
    <property type="component" value="Unassembled WGS sequence"/>
</dbReference>
<evidence type="ECO:0000313" key="1">
    <source>
        <dbReference type="EMBL" id="CAG8518193.1"/>
    </source>
</evidence>
<reference evidence="1" key="1">
    <citation type="submission" date="2021-06" db="EMBL/GenBank/DDBJ databases">
        <authorList>
            <person name="Kallberg Y."/>
            <person name="Tangrot J."/>
            <person name="Rosling A."/>
        </authorList>
    </citation>
    <scope>NUCLEOTIDE SEQUENCE</scope>
    <source>
        <strain evidence="1">28 12/20/2015</strain>
    </source>
</reference>
<comment type="caution">
    <text evidence="1">The sequence shown here is derived from an EMBL/GenBank/DDBJ whole genome shotgun (WGS) entry which is preliminary data.</text>
</comment>
<proteinExistence type="predicted"/>
<name>A0ACA9L9E7_9GLOM</name>
<evidence type="ECO:0000313" key="2">
    <source>
        <dbReference type="Proteomes" id="UP000789366"/>
    </source>
</evidence>
<organism evidence="1 2">
    <name type="scientific">Cetraspora pellucida</name>
    <dbReference type="NCBI Taxonomy" id="1433469"/>
    <lineage>
        <taxon>Eukaryota</taxon>
        <taxon>Fungi</taxon>
        <taxon>Fungi incertae sedis</taxon>
        <taxon>Mucoromycota</taxon>
        <taxon>Glomeromycotina</taxon>
        <taxon>Glomeromycetes</taxon>
        <taxon>Diversisporales</taxon>
        <taxon>Gigasporaceae</taxon>
        <taxon>Cetraspora</taxon>
    </lineage>
</organism>
<sequence length="563" mass="68115">QNLIQKLKDELQTLRKERLEFLENYIKEFNRFSQEIQDEKDLERLKDFWVKEIDKSIFTEEDKQKLHDLREDRIRELEQSQPGSNDFNRIRDGIRDETKIPSLEVDRYWFREIRNSRNLTEQQRVALNIQRDERLKTLSNELYDSVDKEIPETDEATSLDDGRTIDNKIRQLKNENLSNNRDVDKLQQKRRGRLQDILKEIEINRYRRYERQIESFYCNQEVQQLSNESRLATSINNLNQTLLDDDLNKDNIIILRKTRFNTLLYDVIEKEMKEDNDKQSFEDGEKYDILIQTLEQDFLESPRTKEKLQELRKQLSSEKRYILTNRKKIDNLNDAFESLFDEKTKYKNKVSCLIRELLLGYIQKFPHGDYTETLFDGDYFDNEINKLNDSKERDILQNLRKKTAEIYQDSEPQYYFIDKNNKQFHSICEIEEVDEFAKNIIKRHHLYKTIKDIFDKEDDIIDYSKMVDPNDNERTFFKKIRSYVKDQTYLNKIDKITGKDDSDLLENKKRRKLKDIKEDVDMIIPKTRPIFFKQGYQYVDLTICVNELLKLYKALIPSTDKEI</sequence>
<gene>
    <name evidence="1" type="ORF">SPELUC_LOCUS3805</name>
</gene>
<accession>A0ACA9L9E7</accession>